<name>A0A8H6X2L7_9AGAR</name>
<feature type="compositionally biased region" description="Low complexity" evidence="1">
    <location>
        <begin position="9"/>
        <end position="41"/>
    </location>
</feature>
<sequence length="497" mass="54945">MATVDRVLTSSPTSSVSPPTSRTSTYETSSGSSSSTVPGPGALSGKAIKALGRMTLRGIDHLVIRRQLSVIAHHFPLPDVKAALAKDPDEIYADALEFSRQGLYREEINRRALQLLLRQIGMGETQYLVRALSRWNRLELRLFLSEILIQLAPLWNPWLGKVLSSPLLSAYAEACKSPELPIAPLLLFISKLVRTRGSVGRAVLDVGFLDVLMLIRSLNDLESGVIISEPGSTDGTASHRKRLLILNNAVLLDIVAYPELRSVVLNHPICTTWATAPTTIREIVPFTSRERTLFLDSKQNIPDDDCSLYMSLDLPTVAKLVCVSEVDTEELINSLTFGVEYDQAFRVFLSRSPYGKKVELLSKMILHMLEEGSASSNTARQLDRSRTRYRVLFFLRFIAAAAWSPSNRAALIDAGVIDFLVRTVQTEVPESYADIIASSDHEDRVHIPAIIKEQGLAPLLGGPLAKTSRLVGLIAAAFSALFPGDTDMDMRRKQRRR</sequence>
<feature type="region of interest" description="Disordered" evidence="1">
    <location>
        <begin position="1"/>
        <end position="41"/>
    </location>
</feature>
<reference evidence="2" key="1">
    <citation type="submission" date="2020-05" db="EMBL/GenBank/DDBJ databases">
        <title>Mycena genomes resolve the evolution of fungal bioluminescence.</title>
        <authorList>
            <person name="Tsai I.J."/>
        </authorList>
    </citation>
    <scope>NUCLEOTIDE SEQUENCE</scope>
    <source>
        <strain evidence="2">160909Yilan</strain>
    </source>
</reference>
<dbReference type="Proteomes" id="UP000623467">
    <property type="component" value="Unassembled WGS sequence"/>
</dbReference>
<dbReference type="AlphaFoldDB" id="A0A8H6X2L7"/>
<accession>A0A8H6X2L7</accession>
<keyword evidence="3" id="KW-1185">Reference proteome</keyword>
<organism evidence="2 3">
    <name type="scientific">Mycena sanguinolenta</name>
    <dbReference type="NCBI Taxonomy" id="230812"/>
    <lineage>
        <taxon>Eukaryota</taxon>
        <taxon>Fungi</taxon>
        <taxon>Dikarya</taxon>
        <taxon>Basidiomycota</taxon>
        <taxon>Agaricomycotina</taxon>
        <taxon>Agaricomycetes</taxon>
        <taxon>Agaricomycetidae</taxon>
        <taxon>Agaricales</taxon>
        <taxon>Marasmiineae</taxon>
        <taxon>Mycenaceae</taxon>
        <taxon>Mycena</taxon>
    </lineage>
</organism>
<evidence type="ECO:0000256" key="1">
    <source>
        <dbReference type="SAM" id="MobiDB-lite"/>
    </source>
</evidence>
<evidence type="ECO:0000313" key="3">
    <source>
        <dbReference type="Proteomes" id="UP000623467"/>
    </source>
</evidence>
<dbReference type="EMBL" id="JACAZH010000056">
    <property type="protein sequence ID" value="KAF7333273.1"/>
    <property type="molecule type" value="Genomic_DNA"/>
</dbReference>
<comment type="caution">
    <text evidence="2">The sequence shown here is derived from an EMBL/GenBank/DDBJ whole genome shotgun (WGS) entry which is preliminary data.</text>
</comment>
<gene>
    <name evidence="2" type="ORF">MSAN_02421800</name>
</gene>
<proteinExistence type="predicted"/>
<dbReference type="OrthoDB" id="3062192at2759"/>
<protein>
    <submittedName>
        <fullName evidence="2">Uncharacterized protein</fullName>
    </submittedName>
</protein>
<evidence type="ECO:0000313" key="2">
    <source>
        <dbReference type="EMBL" id="KAF7333273.1"/>
    </source>
</evidence>